<dbReference type="PANTHER" id="PTHR36155">
    <property type="entry name" value="BLL5354 PROTEIN"/>
    <property type="match status" value="1"/>
</dbReference>
<dbReference type="SUPFAM" id="SSF103165">
    <property type="entry name" value="Ta1353-like"/>
    <property type="match status" value="1"/>
</dbReference>
<dbReference type="GO" id="GO:0016740">
    <property type="term" value="F:transferase activity"/>
    <property type="evidence" value="ECO:0007669"/>
    <property type="project" value="UniProtKB-KW"/>
</dbReference>
<dbReference type="Gene3D" id="3.40.1520.10">
    <property type="entry name" value="Ta1353-like"/>
    <property type="match status" value="1"/>
</dbReference>
<dbReference type="EMBL" id="MFJC01000008">
    <property type="protein sequence ID" value="OGG09925.1"/>
    <property type="molecule type" value="Genomic_DNA"/>
</dbReference>
<keyword evidence="1" id="KW-0808">Transferase</keyword>
<dbReference type="PANTHER" id="PTHR36155:SF1">
    <property type="entry name" value="BLL5354 PROTEIN"/>
    <property type="match status" value="1"/>
</dbReference>
<gene>
    <name evidence="1" type="ORF">A2154_02425</name>
</gene>
<dbReference type="STRING" id="1798373.A2154_02425"/>
<protein>
    <submittedName>
        <fullName evidence="1">Adenosine monophosphate-protein transferase</fullName>
    </submittedName>
</protein>
<name>A0A1F5ZC28_9BACT</name>
<evidence type="ECO:0000313" key="2">
    <source>
        <dbReference type="Proteomes" id="UP000176854"/>
    </source>
</evidence>
<evidence type="ECO:0000313" key="1">
    <source>
        <dbReference type="EMBL" id="OGG09925.1"/>
    </source>
</evidence>
<organism evidence="1 2">
    <name type="scientific">Candidatus Gottesmanbacteria bacterium RBG_16_43_7</name>
    <dbReference type="NCBI Taxonomy" id="1798373"/>
    <lineage>
        <taxon>Bacteria</taxon>
        <taxon>Candidatus Gottesmaniibacteriota</taxon>
    </lineage>
</organism>
<sequence length="167" mass="18102">MTEEPGVKFQLVNIYNPHGVNLIFGQSHFIKTVEDVHEAVVAAVPDAKFGLAFAEASGARLIRSSGTSPAMVSLAVKNARIVSCGHTFFLFLKNLYPINILNALKNVAEIVTIYAATGNQLQVIIAESRQGRGVMGVIDGSTPRSVEKSTDLKYRIALLRQLGYKLS</sequence>
<proteinExistence type="predicted"/>
<reference evidence="1 2" key="1">
    <citation type="journal article" date="2016" name="Nat. Commun.">
        <title>Thousands of microbial genomes shed light on interconnected biogeochemical processes in an aquifer system.</title>
        <authorList>
            <person name="Anantharaman K."/>
            <person name="Brown C.T."/>
            <person name="Hug L.A."/>
            <person name="Sharon I."/>
            <person name="Castelle C.J."/>
            <person name="Probst A.J."/>
            <person name="Thomas B.C."/>
            <person name="Singh A."/>
            <person name="Wilkins M.J."/>
            <person name="Karaoz U."/>
            <person name="Brodie E.L."/>
            <person name="Williams K.H."/>
            <person name="Hubbard S.S."/>
            <person name="Banfield J.F."/>
        </authorList>
    </citation>
    <scope>NUCLEOTIDE SEQUENCE [LARGE SCALE GENOMIC DNA]</scope>
</reference>
<dbReference type="InterPro" id="IPR036902">
    <property type="entry name" value="Ta1353-like_sf"/>
</dbReference>
<dbReference type="Proteomes" id="UP000176854">
    <property type="component" value="Unassembled WGS sequence"/>
</dbReference>
<accession>A0A1F5ZC28</accession>
<comment type="caution">
    <text evidence="1">The sequence shown here is derived from an EMBL/GenBank/DDBJ whole genome shotgun (WGS) entry which is preliminary data.</text>
</comment>
<dbReference type="InterPro" id="IPR007153">
    <property type="entry name" value="Adenosine_kinase"/>
</dbReference>
<dbReference type="AlphaFoldDB" id="A0A1F5ZC28"/>
<dbReference type="Pfam" id="PF04008">
    <property type="entry name" value="Adenosine_kin"/>
    <property type="match status" value="1"/>
</dbReference>